<dbReference type="SUPFAM" id="SSF53474">
    <property type="entry name" value="alpha/beta-Hydrolases"/>
    <property type="match status" value="1"/>
</dbReference>
<proteinExistence type="predicted"/>
<dbReference type="PANTHER" id="PTHR36513">
    <property type="entry name" value="ABC TRANSMEMBRANE TYPE-1 DOMAIN-CONTAINING PROTEIN"/>
    <property type="match status" value="1"/>
</dbReference>
<protein>
    <submittedName>
        <fullName evidence="2">Alpha/beta fold hydrolase</fullName>
    </submittedName>
</protein>
<evidence type="ECO:0000313" key="2">
    <source>
        <dbReference type="EMBL" id="WGO91675.1"/>
    </source>
</evidence>
<dbReference type="InterPro" id="IPR010297">
    <property type="entry name" value="DUF900_hydrolase"/>
</dbReference>
<dbReference type="Proteomes" id="UP001227386">
    <property type="component" value="Chromosome"/>
</dbReference>
<accession>A0ABY8P905</accession>
<gene>
    <name evidence="2" type="ORF">QCD61_18345</name>
</gene>
<dbReference type="Gene3D" id="3.40.50.1820">
    <property type="entry name" value="alpha/beta hydrolase"/>
    <property type="match status" value="1"/>
</dbReference>
<feature type="chain" id="PRO_5045347775" evidence="1">
    <location>
        <begin position="20"/>
        <end position="389"/>
    </location>
</feature>
<name>A0ABY8P905_9PSED</name>
<organism evidence="2 3">
    <name type="scientific">Pseudomonas viciae</name>
    <dbReference type="NCBI Taxonomy" id="2505979"/>
    <lineage>
        <taxon>Bacteria</taxon>
        <taxon>Pseudomonadati</taxon>
        <taxon>Pseudomonadota</taxon>
        <taxon>Gammaproteobacteria</taxon>
        <taxon>Pseudomonadales</taxon>
        <taxon>Pseudomonadaceae</taxon>
        <taxon>Pseudomonas</taxon>
    </lineage>
</organism>
<dbReference type="PROSITE" id="PS51257">
    <property type="entry name" value="PROKAR_LIPOPROTEIN"/>
    <property type="match status" value="1"/>
</dbReference>
<keyword evidence="2" id="KW-0378">Hydrolase</keyword>
<feature type="signal peptide" evidence="1">
    <location>
        <begin position="1"/>
        <end position="19"/>
    </location>
</feature>
<evidence type="ECO:0000313" key="3">
    <source>
        <dbReference type="Proteomes" id="UP001227386"/>
    </source>
</evidence>
<reference evidence="2 3" key="1">
    <citation type="journal article" date="2012" name="Appl. Soil Ecol.">
        <title>Isolation and characterization of new plant growth-promoting bacterial endophytes.</title>
        <authorList>
            <person name="Rashid S."/>
            <person name="Charles T.C."/>
            <person name="Glick B.R."/>
        </authorList>
    </citation>
    <scope>NUCLEOTIDE SEQUENCE [LARGE SCALE GENOMIC DNA]</scope>
    <source>
        <strain evidence="2 3">YsS1</strain>
    </source>
</reference>
<dbReference type="PANTHER" id="PTHR36513:SF1">
    <property type="entry name" value="TRANSMEMBRANE PROTEIN"/>
    <property type="match status" value="1"/>
</dbReference>
<dbReference type="Pfam" id="PF05990">
    <property type="entry name" value="DUF900"/>
    <property type="match status" value="1"/>
</dbReference>
<evidence type="ECO:0000256" key="1">
    <source>
        <dbReference type="SAM" id="SignalP"/>
    </source>
</evidence>
<sequence length="389" mass="42857">MKFSVLGIIWLLSFSLFFAGCASSVSFQTPASSSGELSYPAPDPIEAAQRVEVFSTVKVSYATNRRKGPDGGLLAELNVSDAPLSYGQETVLIPLERDVGSFKDSHSSTFKVLMRFGVVDDQDDPIITLLNDKSLTLSEADFFKQFKSTNAVKSGDVLLFVHGFNVKFEDAVKRAAQVSYDINPDLQPVVFSWPSIGDPLKYNRDFGRALDSIDDFEKFMLKLVASTQGKRIHILAHSMGSKVVIPALGRLYSSHSKLLDKKLGNIILAAPDFPRETFILKYKAAFSKFGRATIYMSSEDKALRVSSSTYLADREMLGFSGSDGFFFPGIDSVDITHAGGVDDLLGHSKYGSSARVLVDMHDMIGSNLRANKRKGFIVVPPYKYFFLQP</sequence>
<keyword evidence="3" id="KW-1185">Reference proteome</keyword>
<dbReference type="EMBL" id="CP123771">
    <property type="protein sequence ID" value="WGO91675.1"/>
    <property type="molecule type" value="Genomic_DNA"/>
</dbReference>
<keyword evidence="1" id="KW-0732">Signal</keyword>
<dbReference type="RefSeq" id="WP_280944222.1">
    <property type="nucleotide sequence ID" value="NZ_CP123771.1"/>
</dbReference>
<dbReference type="GO" id="GO:0016787">
    <property type="term" value="F:hydrolase activity"/>
    <property type="evidence" value="ECO:0007669"/>
    <property type="project" value="UniProtKB-KW"/>
</dbReference>
<dbReference type="InterPro" id="IPR029058">
    <property type="entry name" value="AB_hydrolase_fold"/>
</dbReference>